<evidence type="ECO:0000256" key="4">
    <source>
        <dbReference type="ARBA" id="ARBA00022729"/>
    </source>
</evidence>
<comment type="similarity">
    <text evidence="2">Belongs to the glycosyl hydrolase 29 family.</text>
</comment>
<dbReference type="AlphaFoldDB" id="A0AAE3VFZ0"/>
<evidence type="ECO:0000313" key="9">
    <source>
        <dbReference type="Proteomes" id="UP001238163"/>
    </source>
</evidence>
<evidence type="ECO:0000256" key="3">
    <source>
        <dbReference type="ARBA" id="ARBA00012662"/>
    </source>
</evidence>
<comment type="function">
    <text evidence="1">Alpha-L-fucosidase is responsible for hydrolyzing the alpha-1,6-linked fucose joined to the reducing-end N-acetylglucosamine of the carbohydrate moieties of glycoproteins.</text>
</comment>
<keyword evidence="5 8" id="KW-0378">Hydrolase</keyword>
<dbReference type="InterPro" id="IPR017853">
    <property type="entry name" value="GH"/>
</dbReference>
<dbReference type="PANTHER" id="PTHR10030">
    <property type="entry name" value="ALPHA-L-FUCOSIDASE"/>
    <property type="match status" value="1"/>
</dbReference>
<dbReference type="PRINTS" id="PR00741">
    <property type="entry name" value="GLHYDRLASE29"/>
</dbReference>
<dbReference type="Pfam" id="PF01120">
    <property type="entry name" value="Alpha_L_fucos"/>
    <property type="match status" value="1"/>
</dbReference>
<dbReference type="EC" id="3.2.1.51" evidence="3"/>
<feature type="domain" description="Glycoside hydrolase family 29 N-terminal" evidence="7">
    <location>
        <begin position="7"/>
        <end position="327"/>
    </location>
</feature>
<dbReference type="SMART" id="SM00812">
    <property type="entry name" value="Alpha_L_fucos"/>
    <property type="match status" value="1"/>
</dbReference>
<evidence type="ECO:0000259" key="7">
    <source>
        <dbReference type="Pfam" id="PF01120"/>
    </source>
</evidence>
<evidence type="ECO:0000256" key="2">
    <source>
        <dbReference type="ARBA" id="ARBA00007951"/>
    </source>
</evidence>
<dbReference type="InterPro" id="IPR057739">
    <property type="entry name" value="Glyco_hydro_29_N"/>
</dbReference>
<evidence type="ECO:0000256" key="6">
    <source>
        <dbReference type="ARBA" id="ARBA00023295"/>
    </source>
</evidence>
<dbReference type="GO" id="GO:0004560">
    <property type="term" value="F:alpha-L-fucosidase activity"/>
    <property type="evidence" value="ECO:0007669"/>
    <property type="project" value="UniProtKB-EC"/>
</dbReference>
<evidence type="ECO:0000313" key="8">
    <source>
        <dbReference type="EMBL" id="MDQ0289745.1"/>
    </source>
</evidence>
<dbReference type="EMBL" id="JAUSVL010000001">
    <property type="protein sequence ID" value="MDQ0289745.1"/>
    <property type="molecule type" value="Genomic_DNA"/>
</dbReference>
<proteinExistence type="inferred from homology"/>
<dbReference type="InterPro" id="IPR016286">
    <property type="entry name" value="FUC_metazoa-typ"/>
</dbReference>
<keyword evidence="6 8" id="KW-0326">Glycosidase</keyword>
<dbReference type="GO" id="GO:0005764">
    <property type="term" value="C:lysosome"/>
    <property type="evidence" value="ECO:0007669"/>
    <property type="project" value="TreeGrafter"/>
</dbReference>
<keyword evidence="9" id="KW-1185">Reference proteome</keyword>
<organism evidence="8 9">
    <name type="scientific">Oligosphaera ethanolica</name>
    <dbReference type="NCBI Taxonomy" id="760260"/>
    <lineage>
        <taxon>Bacteria</taxon>
        <taxon>Pseudomonadati</taxon>
        <taxon>Lentisphaerota</taxon>
        <taxon>Oligosphaeria</taxon>
        <taxon>Oligosphaerales</taxon>
        <taxon>Oligosphaeraceae</taxon>
        <taxon>Oligosphaera</taxon>
    </lineage>
</organism>
<comment type="caution">
    <text evidence="8">The sequence shown here is derived from an EMBL/GenBank/DDBJ whole genome shotgun (WGS) entry which is preliminary data.</text>
</comment>
<dbReference type="InterPro" id="IPR000933">
    <property type="entry name" value="Glyco_hydro_29"/>
</dbReference>
<sequence>MIQAALEEFRRRRFGMFIHWGLYAAAGGHWRGQSIGDYIGEWLQARLRIPNRDYATLADSFNPTGFSADDWVRKARDAGMHYIVFTAKHHDGFAMYHSAYSAFNIVDGTPFGRDPLAELAAACRKYDVKLGIYYSHALDWSEPNGADPGDSSKNLHGVSWGNDWDFPDRSRKDFAAYFRQKALFQVRELLTRYGDVFLLWFDCPLCVTPEQSRELRDLVHGLQPSCLINSRIGNQCCDYYSLGDNQLLVAKEKTAFESPGTLNDTWGYKSDDHNWKTPRTIIGQLLALAENDCNYLLNVGPKPDGTFPAATDALLAALHQWFQENGDGVHDSCGTPFPQELPSVLCTRQGTTINCFLRQNAASVRISGLLAKVRQANVPFVQEDDELHLDCSQLHGDYPRVTLQFTETPRVRPELIPQDGTLTLKPAAAQICQHSGEERGRAGTAAGHSVVDVDGTTRAQPTQARIERGRLLAWHDPDCVIRWQLHFPGAGRYALSCRTEAPGHSAPWVGGRELEISVGGQRIRKELQADVAADTRYYATAESLLGEVAIAAAGPVELSLRTTKTTAPGAAAMAFIYLKLTIIPQ</sequence>
<reference evidence="8" key="1">
    <citation type="submission" date="2023-07" db="EMBL/GenBank/DDBJ databases">
        <title>Genomic Encyclopedia of Type Strains, Phase IV (KMG-IV): sequencing the most valuable type-strain genomes for metagenomic binning, comparative biology and taxonomic classification.</title>
        <authorList>
            <person name="Goeker M."/>
        </authorList>
    </citation>
    <scope>NUCLEOTIDE SEQUENCE</scope>
    <source>
        <strain evidence="8">DSM 24202</strain>
    </source>
</reference>
<dbReference type="GO" id="GO:0006004">
    <property type="term" value="P:fucose metabolic process"/>
    <property type="evidence" value="ECO:0007669"/>
    <property type="project" value="InterPro"/>
</dbReference>
<dbReference type="SUPFAM" id="SSF51445">
    <property type="entry name" value="(Trans)glycosidases"/>
    <property type="match status" value="1"/>
</dbReference>
<protein>
    <recommendedName>
        <fullName evidence="3">alpha-L-fucosidase</fullName>
        <ecNumber evidence="3">3.2.1.51</ecNumber>
    </recommendedName>
</protein>
<dbReference type="Proteomes" id="UP001238163">
    <property type="component" value="Unassembled WGS sequence"/>
</dbReference>
<evidence type="ECO:0000256" key="5">
    <source>
        <dbReference type="ARBA" id="ARBA00022801"/>
    </source>
</evidence>
<accession>A0AAE3VFZ0</accession>
<dbReference type="PANTHER" id="PTHR10030:SF37">
    <property type="entry name" value="ALPHA-L-FUCOSIDASE-RELATED"/>
    <property type="match status" value="1"/>
</dbReference>
<dbReference type="GO" id="GO:0016139">
    <property type="term" value="P:glycoside catabolic process"/>
    <property type="evidence" value="ECO:0007669"/>
    <property type="project" value="TreeGrafter"/>
</dbReference>
<gene>
    <name evidence="8" type="ORF">J3R75_001852</name>
</gene>
<evidence type="ECO:0000256" key="1">
    <source>
        <dbReference type="ARBA" id="ARBA00004071"/>
    </source>
</evidence>
<dbReference type="Gene3D" id="3.20.20.80">
    <property type="entry name" value="Glycosidases"/>
    <property type="match status" value="1"/>
</dbReference>
<keyword evidence="4" id="KW-0732">Signal</keyword>
<name>A0AAE3VFZ0_9BACT</name>